<feature type="compositionally biased region" description="Polar residues" evidence="1">
    <location>
        <begin position="58"/>
        <end position="73"/>
    </location>
</feature>
<dbReference type="AlphaFoldDB" id="A0A445C6Z6"/>
<evidence type="ECO:0000313" key="2">
    <source>
        <dbReference type="EMBL" id="RYR46653.1"/>
    </source>
</evidence>
<protein>
    <submittedName>
        <fullName evidence="2">Uncharacterized protein</fullName>
    </submittedName>
</protein>
<name>A0A445C6Z6_ARAHY</name>
<keyword evidence="3" id="KW-1185">Reference proteome</keyword>
<accession>A0A445C6Z6</accession>
<organism evidence="2 3">
    <name type="scientific">Arachis hypogaea</name>
    <name type="common">Peanut</name>
    <dbReference type="NCBI Taxonomy" id="3818"/>
    <lineage>
        <taxon>Eukaryota</taxon>
        <taxon>Viridiplantae</taxon>
        <taxon>Streptophyta</taxon>
        <taxon>Embryophyta</taxon>
        <taxon>Tracheophyta</taxon>
        <taxon>Spermatophyta</taxon>
        <taxon>Magnoliopsida</taxon>
        <taxon>eudicotyledons</taxon>
        <taxon>Gunneridae</taxon>
        <taxon>Pentapetalae</taxon>
        <taxon>rosids</taxon>
        <taxon>fabids</taxon>
        <taxon>Fabales</taxon>
        <taxon>Fabaceae</taxon>
        <taxon>Papilionoideae</taxon>
        <taxon>50 kb inversion clade</taxon>
        <taxon>dalbergioids sensu lato</taxon>
        <taxon>Dalbergieae</taxon>
        <taxon>Pterocarpus clade</taxon>
        <taxon>Arachis</taxon>
    </lineage>
</organism>
<gene>
    <name evidence="2" type="ORF">Ahy_A07g032417</name>
</gene>
<dbReference type="EMBL" id="SDMP01000007">
    <property type="protein sequence ID" value="RYR46653.1"/>
    <property type="molecule type" value="Genomic_DNA"/>
</dbReference>
<sequence>MLSNAYGSGIVLGDYIVVGLMPRGARISCEQPHDRAPPVSSSANSAPASRINEPFHAPSNNRRLAPSSTSDDPQTLIKCTETRHRDEVADKSSKDEDYDLKADEVESLGDHIDDLFAAQEAEIRNNDKKRKDTNYWKVTVIEDGVTKRSELSIKEAIALPPNRKTILLFNKKLQPISQTVGLLNGFLGSLDADYLQFSSVKRAGRT</sequence>
<proteinExistence type="predicted"/>
<comment type="caution">
    <text evidence="2">The sequence shown here is derived from an EMBL/GenBank/DDBJ whole genome shotgun (WGS) entry which is preliminary data.</text>
</comment>
<feature type="region of interest" description="Disordered" evidence="1">
    <location>
        <begin position="29"/>
        <end position="75"/>
    </location>
</feature>
<dbReference type="Proteomes" id="UP000289738">
    <property type="component" value="Chromosome A07"/>
</dbReference>
<evidence type="ECO:0000313" key="3">
    <source>
        <dbReference type="Proteomes" id="UP000289738"/>
    </source>
</evidence>
<reference evidence="2 3" key="1">
    <citation type="submission" date="2019-01" db="EMBL/GenBank/DDBJ databases">
        <title>Sequencing of cultivated peanut Arachis hypogaea provides insights into genome evolution and oil improvement.</title>
        <authorList>
            <person name="Chen X."/>
        </authorList>
    </citation>
    <scope>NUCLEOTIDE SEQUENCE [LARGE SCALE GENOMIC DNA]</scope>
    <source>
        <strain evidence="3">cv. Fuhuasheng</strain>
        <tissue evidence="2">Leaves</tissue>
    </source>
</reference>
<feature type="compositionally biased region" description="Low complexity" evidence="1">
    <location>
        <begin position="37"/>
        <end position="49"/>
    </location>
</feature>
<evidence type="ECO:0000256" key="1">
    <source>
        <dbReference type="SAM" id="MobiDB-lite"/>
    </source>
</evidence>